<gene>
    <name evidence="4" type="primary">zfyve28_1</name>
    <name evidence="4" type="ORF">g.42002</name>
</gene>
<dbReference type="InterPro" id="IPR053057">
    <property type="entry name" value="XLG_GTP-binding"/>
</dbReference>
<protein>
    <submittedName>
        <fullName evidence="4">Lateral signaling target protein 2</fullName>
    </submittedName>
</protein>
<feature type="compositionally biased region" description="Basic and acidic residues" evidence="3">
    <location>
        <begin position="240"/>
        <end position="253"/>
    </location>
</feature>
<keyword evidence="2" id="KW-0862">Zinc</keyword>
<dbReference type="GO" id="GO:0008270">
    <property type="term" value="F:zinc ion binding"/>
    <property type="evidence" value="ECO:0007669"/>
    <property type="project" value="UniProtKB-KW"/>
</dbReference>
<feature type="compositionally biased region" description="Basic and acidic residues" evidence="3">
    <location>
        <begin position="53"/>
        <end position="70"/>
    </location>
</feature>
<proteinExistence type="predicted"/>
<feature type="compositionally biased region" description="Polar residues" evidence="3">
    <location>
        <begin position="265"/>
        <end position="302"/>
    </location>
</feature>
<keyword evidence="1" id="KW-0863">Zinc-finger</keyword>
<name>A0A1D1XRH4_9ARAE</name>
<evidence type="ECO:0000256" key="1">
    <source>
        <dbReference type="ARBA" id="ARBA00022771"/>
    </source>
</evidence>
<evidence type="ECO:0000256" key="3">
    <source>
        <dbReference type="SAM" id="MobiDB-lite"/>
    </source>
</evidence>
<dbReference type="PANTHER" id="PTHR36486">
    <property type="entry name" value="OS01G0977800 PROTEIN"/>
    <property type="match status" value="1"/>
</dbReference>
<dbReference type="AlphaFoldDB" id="A0A1D1XRH4"/>
<organism evidence="4">
    <name type="scientific">Anthurium amnicola</name>
    <dbReference type="NCBI Taxonomy" id="1678845"/>
    <lineage>
        <taxon>Eukaryota</taxon>
        <taxon>Viridiplantae</taxon>
        <taxon>Streptophyta</taxon>
        <taxon>Embryophyta</taxon>
        <taxon>Tracheophyta</taxon>
        <taxon>Spermatophyta</taxon>
        <taxon>Magnoliopsida</taxon>
        <taxon>Liliopsida</taxon>
        <taxon>Araceae</taxon>
        <taxon>Pothoideae</taxon>
        <taxon>Potheae</taxon>
        <taxon>Anthurium</taxon>
    </lineage>
</organism>
<feature type="non-terminal residue" evidence="4">
    <location>
        <position position="1"/>
    </location>
</feature>
<evidence type="ECO:0000256" key="2">
    <source>
        <dbReference type="ARBA" id="ARBA00022833"/>
    </source>
</evidence>
<dbReference type="SUPFAM" id="SSF57903">
    <property type="entry name" value="FYVE/PHD zinc finger"/>
    <property type="match status" value="1"/>
</dbReference>
<dbReference type="PANTHER" id="PTHR36486:SF2">
    <property type="entry name" value="OS01G0977800 PROTEIN"/>
    <property type="match status" value="1"/>
</dbReference>
<accession>A0A1D1XRH4</accession>
<dbReference type="EMBL" id="GDJX01022944">
    <property type="protein sequence ID" value="JAT44992.1"/>
    <property type="molecule type" value="Transcribed_RNA"/>
</dbReference>
<sequence>CVCVCVRVREREMGDKSTLVKARQELEDLYLGVPDESVDLTFKDMVSFQQSEVPEKKASKMEPIREEQKAGSEPQRNSPSLDFSKGLEETRGHPGQHPNPEVYREFMIRSSFNKKTSNGPRSVAEDSYAYDDASGFSNASRSTHEGRARGRRRPGIPHSNICTLCSEYIYIFRHRCLVCGRVYCRQCVATGMGEMAEGRKCLECLGMRFSQRYIGRAGKVGCCCYTSYPSPVKQQEVRWAEKGPRRSGEREYRSGVGSRSPVRVGTSQVNFAVSISKSPASPRTPTRRGSSGPPSFATSPAYSPSIHATPF</sequence>
<reference evidence="4" key="1">
    <citation type="submission" date="2015-07" db="EMBL/GenBank/DDBJ databases">
        <title>Transcriptome Assembly of Anthurium amnicola.</title>
        <authorList>
            <person name="Suzuki J."/>
        </authorList>
    </citation>
    <scope>NUCLEOTIDE SEQUENCE</scope>
</reference>
<dbReference type="InterPro" id="IPR011011">
    <property type="entry name" value="Znf_FYVE_PHD"/>
</dbReference>
<feature type="region of interest" description="Disordered" evidence="3">
    <location>
        <begin position="50"/>
        <end position="100"/>
    </location>
</feature>
<evidence type="ECO:0000313" key="4">
    <source>
        <dbReference type="EMBL" id="JAT44992.1"/>
    </source>
</evidence>
<keyword evidence="1" id="KW-0479">Metal-binding</keyword>
<feature type="region of interest" description="Disordered" evidence="3">
    <location>
        <begin position="240"/>
        <end position="311"/>
    </location>
</feature>